<feature type="transmembrane region" description="Helical" evidence="5">
    <location>
        <begin position="255"/>
        <end position="279"/>
    </location>
</feature>
<feature type="transmembrane region" description="Helical" evidence="5">
    <location>
        <begin position="103"/>
        <end position="123"/>
    </location>
</feature>
<dbReference type="PANTHER" id="PTHR11814">
    <property type="entry name" value="SULFATE TRANSPORTER"/>
    <property type="match status" value="1"/>
</dbReference>
<feature type="transmembrane region" description="Helical" evidence="5">
    <location>
        <begin position="322"/>
        <end position="343"/>
    </location>
</feature>
<name>A0AAU7KHB1_9GAMM</name>
<evidence type="ECO:0000313" key="7">
    <source>
        <dbReference type="EMBL" id="XBO71057.1"/>
    </source>
</evidence>
<feature type="transmembrane region" description="Helical" evidence="5">
    <location>
        <begin position="210"/>
        <end position="235"/>
    </location>
</feature>
<dbReference type="RefSeq" id="WP_348827311.1">
    <property type="nucleotide sequence ID" value="NZ_CP098827.1"/>
</dbReference>
<comment type="subcellular location">
    <subcellularLocation>
        <location evidence="1">Membrane</location>
        <topology evidence="1">Multi-pass membrane protein</topology>
    </subcellularLocation>
</comment>
<dbReference type="SUPFAM" id="SSF52091">
    <property type="entry name" value="SpoIIaa-like"/>
    <property type="match status" value="1"/>
</dbReference>
<dbReference type="Pfam" id="PF00916">
    <property type="entry name" value="Sulfate_transp"/>
    <property type="match status" value="1"/>
</dbReference>
<evidence type="ECO:0000256" key="2">
    <source>
        <dbReference type="ARBA" id="ARBA00022692"/>
    </source>
</evidence>
<feature type="transmembrane region" description="Helical" evidence="5">
    <location>
        <begin position="128"/>
        <end position="149"/>
    </location>
</feature>
<dbReference type="GO" id="GO:0055085">
    <property type="term" value="P:transmembrane transport"/>
    <property type="evidence" value="ECO:0007669"/>
    <property type="project" value="InterPro"/>
</dbReference>
<dbReference type="GO" id="GO:0016020">
    <property type="term" value="C:membrane"/>
    <property type="evidence" value="ECO:0007669"/>
    <property type="project" value="UniProtKB-SubCell"/>
</dbReference>
<evidence type="ECO:0000256" key="3">
    <source>
        <dbReference type="ARBA" id="ARBA00022989"/>
    </source>
</evidence>
<evidence type="ECO:0000256" key="4">
    <source>
        <dbReference type="ARBA" id="ARBA00023136"/>
    </source>
</evidence>
<dbReference type="InterPro" id="IPR036513">
    <property type="entry name" value="STAS_dom_sf"/>
</dbReference>
<evidence type="ECO:0000256" key="1">
    <source>
        <dbReference type="ARBA" id="ARBA00004141"/>
    </source>
</evidence>
<organism evidence="7">
    <name type="scientific">Halomonas sp. RT37</name>
    <dbReference type="NCBI Taxonomy" id="2950872"/>
    <lineage>
        <taxon>Bacteria</taxon>
        <taxon>Pseudomonadati</taxon>
        <taxon>Pseudomonadota</taxon>
        <taxon>Gammaproteobacteria</taxon>
        <taxon>Oceanospirillales</taxon>
        <taxon>Halomonadaceae</taxon>
        <taxon>Halomonas</taxon>
    </lineage>
</organism>
<feature type="transmembrane region" description="Helical" evidence="5">
    <location>
        <begin position="80"/>
        <end position="97"/>
    </location>
</feature>
<evidence type="ECO:0000256" key="5">
    <source>
        <dbReference type="SAM" id="Phobius"/>
    </source>
</evidence>
<dbReference type="CDD" id="cd07042">
    <property type="entry name" value="STAS_SulP_like_sulfate_transporter"/>
    <property type="match status" value="1"/>
</dbReference>
<dbReference type="NCBIfam" id="TIGR00815">
    <property type="entry name" value="sulP"/>
    <property type="match status" value="1"/>
</dbReference>
<keyword evidence="4 5" id="KW-0472">Membrane</keyword>
<dbReference type="InterPro" id="IPR001902">
    <property type="entry name" value="SLC26A/SulP_fam"/>
</dbReference>
<accession>A0AAU7KHB1</accession>
<feature type="transmembrane region" description="Helical" evidence="5">
    <location>
        <begin position="55"/>
        <end position="73"/>
    </location>
</feature>
<gene>
    <name evidence="7" type="ORF">NFG58_21100</name>
</gene>
<dbReference type="PROSITE" id="PS50801">
    <property type="entry name" value="STAS"/>
    <property type="match status" value="1"/>
</dbReference>
<dbReference type="Pfam" id="PF01740">
    <property type="entry name" value="STAS"/>
    <property type="match status" value="1"/>
</dbReference>
<reference evidence="7" key="1">
    <citation type="submission" date="2022-06" db="EMBL/GenBank/DDBJ databases">
        <title>A novel DMS-producing enzyme.</title>
        <authorList>
            <person name="Zhang Y."/>
        </authorList>
    </citation>
    <scope>NUCLEOTIDE SEQUENCE</scope>
    <source>
        <strain evidence="7">RT37</strain>
    </source>
</reference>
<dbReference type="EMBL" id="CP098827">
    <property type="protein sequence ID" value="XBO71057.1"/>
    <property type="molecule type" value="Genomic_DNA"/>
</dbReference>
<protein>
    <submittedName>
        <fullName evidence="7">SulP family inorganic anion transporter</fullName>
    </submittedName>
</protein>
<proteinExistence type="predicted"/>
<keyword evidence="3 5" id="KW-1133">Transmembrane helix</keyword>
<feature type="transmembrane region" description="Helical" evidence="5">
    <location>
        <begin position="350"/>
        <end position="368"/>
    </location>
</feature>
<keyword evidence="2 5" id="KW-0812">Transmembrane</keyword>
<feature type="transmembrane region" description="Helical" evidence="5">
    <location>
        <begin position="388"/>
        <end position="415"/>
    </location>
</feature>
<dbReference type="InterPro" id="IPR011547">
    <property type="entry name" value="SLC26A/SulP_dom"/>
</dbReference>
<dbReference type="AlphaFoldDB" id="A0AAU7KHB1"/>
<dbReference type="Gene3D" id="3.30.750.24">
    <property type="entry name" value="STAS domain"/>
    <property type="match status" value="1"/>
</dbReference>
<dbReference type="InterPro" id="IPR002645">
    <property type="entry name" value="STAS_dom"/>
</dbReference>
<feature type="transmembrane region" description="Helical" evidence="5">
    <location>
        <begin position="180"/>
        <end position="198"/>
    </location>
</feature>
<feature type="domain" description="STAS" evidence="6">
    <location>
        <begin position="441"/>
        <end position="553"/>
    </location>
</feature>
<sequence length="588" mass="62384">MASSPKRYLPFLRWGRGLDRRTLSADMMAGLTGAILVLPQGVAYAFIAGLPPEVGLYTAIVAATVAALFGSSWHMISGPTAALSIVLASVIGGLGTLTPDQYLGAALTITLLVGLIQLAMGLLRLGNLVSFISHTVVIGFTSGAAILIATSQMEHLLGVSIDAQGFLAELSALFRALPDINLYALAIGLISLITSLVARRLHRRSPHLLLGLAAGSLACWLMDGAAHGVALVGTLPGTLPPVTLPELTPDSLRVLTSGAFAIALLGLIEAVSIARAIALRSRQVIDGNQEFIGQGLSNIVGGFFSCYASSGSFTRSGANYDAGARTPLASVFAALLLSLILIFAPGITAYLPLPAMAGGILLIAWNLIDVPHIVHLVRVSRHEAMVLVATVSATLLVALEFAIYIGVLLSLVLYLKRTSRPTVLEVAPRQDHPRRLIRNVRRYQLEQCPQLKILRIDGSLFFGATDHVQRRLRAFTAEPGSRALIIGKGINFIDTAGVEMLLQEVRRLTDQGGELMISSLKGTVMDELRRRGDLKRIGEARFFESPEAAIASITPALDPDVCQGCAKRVFGECASKPSPEHGVLASQV</sequence>
<evidence type="ECO:0000259" key="6">
    <source>
        <dbReference type="PROSITE" id="PS50801"/>
    </source>
</evidence>